<dbReference type="InterPro" id="IPR001806">
    <property type="entry name" value="Small_GTPase"/>
</dbReference>
<proteinExistence type="predicted"/>
<reference evidence="3 4" key="1">
    <citation type="submission" date="2023-09" db="EMBL/GenBank/DDBJ databases">
        <title>Pangenome analysis of Batrachochytrium dendrobatidis and related Chytrids.</title>
        <authorList>
            <person name="Yacoub M.N."/>
            <person name="Stajich J.E."/>
            <person name="James T.Y."/>
        </authorList>
    </citation>
    <scope>NUCLEOTIDE SEQUENCE [LARGE SCALE GENOMIC DNA]</scope>
    <source>
        <strain evidence="3 4">JEL0888</strain>
    </source>
</reference>
<dbReference type="SMART" id="SM00175">
    <property type="entry name" value="RAB"/>
    <property type="match status" value="1"/>
</dbReference>
<evidence type="ECO:0000313" key="4">
    <source>
        <dbReference type="Proteomes" id="UP001527925"/>
    </source>
</evidence>
<evidence type="ECO:0000256" key="1">
    <source>
        <dbReference type="ARBA" id="ARBA00022741"/>
    </source>
</evidence>
<evidence type="ECO:0000313" key="3">
    <source>
        <dbReference type="EMBL" id="KAL2913522.1"/>
    </source>
</evidence>
<feature type="region of interest" description="Disordered" evidence="2">
    <location>
        <begin position="243"/>
        <end position="264"/>
    </location>
</feature>
<evidence type="ECO:0000256" key="2">
    <source>
        <dbReference type="SAM" id="MobiDB-lite"/>
    </source>
</evidence>
<keyword evidence="1" id="KW-0547">Nucleotide-binding</keyword>
<dbReference type="Pfam" id="PF00071">
    <property type="entry name" value="Ras"/>
    <property type="match status" value="1"/>
</dbReference>
<dbReference type="PANTHER" id="PTHR47978">
    <property type="match status" value="1"/>
</dbReference>
<dbReference type="SUPFAM" id="SSF52540">
    <property type="entry name" value="P-loop containing nucleoside triphosphate hydrolases"/>
    <property type="match status" value="1"/>
</dbReference>
<accession>A0ABR4N1X5</accession>
<comment type="caution">
    <text evidence="3">The sequence shown here is derived from an EMBL/GenBank/DDBJ whole genome shotgun (WGS) entry which is preliminary data.</text>
</comment>
<gene>
    <name evidence="3" type="primary">RAB28</name>
    <name evidence="3" type="ORF">HK105_206982</name>
</gene>
<dbReference type="SMART" id="SM00173">
    <property type="entry name" value="RAS"/>
    <property type="match status" value="1"/>
</dbReference>
<protein>
    <submittedName>
        <fullName evidence="3">Ras-related protein Rab-28</fullName>
    </submittedName>
</protein>
<keyword evidence="4" id="KW-1185">Reference proteome</keyword>
<dbReference type="EMBL" id="JADGIZ020000045">
    <property type="protein sequence ID" value="KAL2913522.1"/>
    <property type="molecule type" value="Genomic_DNA"/>
</dbReference>
<dbReference type="InterPro" id="IPR027417">
    <property type="entry name" value="P-loop_NTPase"/>
</dbReference>
<name>A0ABR4N1X5_9FUNG</name>
<dbReference type="PRINTS" id="PR00449">
    <property type="entry name" value="RASTRNSFRMNG"/>
</dbReference>
<dbReference type="Gene3D" id="3.40.50.300">
    <property type="entry name" value="P-loop containing nucleotide triphosphate hydrolases"/>
    <property type="match status" value="1"/>
</dbReference>
<organism evidence="3 4">
    <name type="scientific">Polyrhizophydium stewartii</name>
    <dbReference type="NCBI Taxonomy" id="2732419"/>
    <lineage>
        <taxon>Eukaryota</taxon>
        <taxon>Fungi</taxon>
        <taxon>Fungi incertae sedis</taxon>
        <taxon>Chytridiomycota</taxon>
        <taxon>Chytridiomycota incertae sedis</taxon>
        <taxon>Chytridiomycetes</taxon>
        <taxon>Rhizophydiales</taxon>
        <taxon>Rhizophydiales incertae sedis</taxon>
        <taxon>Polyrhizophydium</taxon>
    </lineage>
</organism>
<dbReference type="PROSITE" id="PS51419">
    <property type="entry name" value="RAB"/>
    <property type="match status" value="1"/>
</dbReference>
<dbReference type="Proteomes" id="UP001527925">
    <property type="component" value="Unassembled WGS sequence"/>
</dbReference>
<sequence>MASFVGLNSSSQPSLRFEDAELETKLDPIVHVVLVGEGGVGKSTMCEALVGGVGAASTLATKYKQTIGLYIHETKLWLPNKLNKVELRVWDVGGHTLRNKLATNYLFYADAILFVYDITHVGSFSTLTTWLKRVRATFDVEDAAQPGVRDRRLPFLGLIANKCDLEYMRTVEQERHDSFAKLNNFHMDMFLSALSPEDVMQCFLKVASQVTGVRLVSRHDQAIVSRISTRRTTRMLLKPSQAIDEEEDGATQQEEGGARQCLLL</sequence>